<feature type="transmembrane region" description="Helical" evidence="1">
    <location>
        <begin position="435"/>
        <end position="452"/>
    </location>
</feature>
<dbReference type="InterPro" id="IPR043728">
    <property type="entry name" value="DUF5671"/>
</dbReference>
<evidence type="ECO:0000313" key="3">
    <source>
        <dbReference type="EMBL" id="NKG22610.1"/>
    </source>
</evidence>
<comment type="caution">
    <text evidence="3">The sequence shown here is derived from an EMBL/GenBank/DDBJ whole genome shotgun (WGS) entry which is preliminary data.</text>
</comment>
<evidence type="ECO:0000256" key="1">
    <source>
        <dbReference type="SAM" id="Phobius"/>
    </source>
</evidence>
<feature type="transmembrane region" description="Helical" evidence="1">
    <location>
        <begin position="358"/>
        <end position="377"/>
    </location>
</feature>
<feature type="domain" description="DUF5671" evidence="2">
    <location>
        <begin position="21"/>
        <end position="145"/>
    </location>
</feature>
<dbReference type="EMBL" id="JAAWVT010000013">
    <property type="protein sequence ID" value="NKG22610.1"/>
    <property type="molecule type" value="Genomic_DNA"/>
</dbReference>
<feature type="transmembrane region" description="Helical" evidence="1">
    <location>
        <begin position="210"/>
        <end position="229"/>
    </location>
</feature>
<feature type="transmembrane region" description="Helical" evidence="1">
    <location>
        <begin position="315"/>
        <end position="338"/>
    </location>
</feature>
<reference evidence="3 4" key="1">
    <citation type="submission" date="2020-04" db="EMBL/GenBank/DDBJ databases">
        <title>Paeniglutamicibacter sp. ANT13_2, a novel actinomycete isolated from sediment in Antarctica.</title>
        <authorList>
            <person name="Sakdapetsiri C."/>
            <person name="Pinyakong O."/>
        </authorList>
    </citation>
    <scope>NUCLEOTIDE SEQUENCE [LARGE SCALE GENOMIC DNA]</scope>
    <source>
        <strain evidence="3 4">ANT13_2</strain>
    </source>
</reference>
<feature type="transmembrane region" description="Helical" evidence="1">
    <location>
        <begin position="60"/>
        <end position="86"/>
    </location>
</feature>
<proteinExistence type="predicted"/>
<gene>
    <name evidence="3" type="ORF">HED64_18070</name>
</gene>
<feature type="transmembrane region" description="Helical" evidence="1">
    <location>
        <begin position="22"/>
        <end position="48"/>
    </location>
</feature>
<dbReference type="RefSeq" id="WP_168153362.1">
    <property type="nucleotide sequence ID" value="NZ_JAAWVT010000013.1"/>
</dbReference>
<keyword evidence="1" id="KW-0472">Membrane</keyword>
<feature type="domain" description="DUF5671" evidence="2">
    <location>
        <begin position="323"/>
        <end position="442"/>
    </location>
</feature>
<feature type="transmembrane region" description="Helical" evidence="1">
    <location>
        <begin position="241"/>
        <end position="270"/>
    </location>
</feature>
<evidence type="ECO:0000313" key="4">
    <source>
        <dbReference type="Proteomes" id="UP000746595"/>
    </source>
</evidence>
<evidence type="ECO:0000259" key="2">
    <source>
        <dbReference type="Pfam" id="PF18920"/>
    </source>
</evidence>
<keyword evidence="1" id="KW-0812">Transmembrane</keyword>
<keyword evidence="4" id="KW-1185">Reference proteome</keyword>
<organism evidence="3 4">
    <name type="scientific">Paeniglutamicibacter terrestris</name>
    <dbReference type="NCBI Taxonomy" id="2723403"/>
    <lineage>
        <taxon>Bacteria</taxon>
        <taxon>Bacillati</taxon>
        <taxon>Actinomycetota</taxon>
        <taxon>Actinomycetes</taxon>
        <taxon>Micrococcales</taxon>
        <taxon>Micrococcaceae</taxon>
        <taxon>Paeniglutamicibacter</taxon>
    </lineage>
</organism>
<accession>A0ABX1GAS4</accession>
<dbReference type="Proteomes" id="UP000746595">
    <property type="component" value="Unassembled WGS sequence"/>
</dbReference>
<name>A0ABX1GAS4_9MICC</name>
<feature type="transmembrane region" description="Helical" evidence="1">
    <location>
        <begin position="389"/>
        <end position="415"/>
    </location>
</feature>
<feature type="transmembrane region" description="Helical" evidence="1">
    <location>
        <begin position="168"/>
        <end position="190"/>
    </location>
</feature>
<feature type="transmembrane region" description="Helical" evidence="1">
    <location>
        <begin position="98"/>
        <end position="124"/>
    </location>
</feature>
<keyword evidence="1" id="KW-1133">Transmembrane helix</keyword>
<dbReference type="Pfam" id="PF18920">
    <property type="entry name" value="DUF5671"/>
    <property type="match status" value="2"/>
</dbReference>
<protein>
    <recommendedName>
        <fullName evidence="2">DUF5671 domain-containing protein</fullName>
    </recommendedName>
</protein>
<sequence>MSADRETGIRPVAPALGTLRRIILYILLFALLSITASGVGSLLGWAFTAGDVLVAADSSSLALALALTLVGGPLGAVAFWASWRLLRSPAERRSTAWGVYFSAMYITSLITASSFILGGLAHWIGGDTGSVKTSLGQGLGWAAVWCWHRWMLVHSTRGPVALATVPTLLGWAFGLVLGLGAASNALGLLFDRALGAQEDLAVVGSPWWRGALGLLVWAVGGAVIWWWHWFRSGASTLHTTLAGVAVVSLGVGVSSILALGGVGIVLFVLLRLGLDRSDPLPIVLDPAPEALAAGLLGLLSWLYHARIVSNRPAPLPAAAGLAISGVTLIAWASGLGVVVNAGLSTATTRLGGTDSLQLLLAGLSSLAVGAPLWWFSWRSARSFDQQGRRIYLVLVFGISAVVSLVTLLVIGFRLFEFILGDTSTSGLLERVRAPLGLLVATALVAGYHFVLWRHARELTEHAEAPGVPGSRPKLGLAEVVLVAGADAPDLAAVIRAHTGARVTVLLRQEPAGTTLSVEQVLQSLRGHGARRILLLVGPGDRLEVTALANDLPMIGSG</sequence>